<dbReference type="Proteomes" id="UP000095284">
    <property type="component" value="Unplaced"/>
</dbReference>
<name>A0A1I7SNP8_BURXY</name>
<reference evidence="2" key="1">
    <citation type="submission" date="2016-11" db="UniProtKB">
        <authorList>
            <consortium name="WormBaseParasite"/>
        </authorList>
    </citation>
    <scope>IDENTIFICATION</scope>
</reference>
<evidence type="ECO:0000313" key="1">
    <source>
        <dbReference type="Proteomes" id="UP000095284"/>
    </source>
</evidence>
<dbReference type="AlphaFoldDB" id="A0A1I7SNP8"/>
<evidence type="ECO:0000313" key="2">
    <source>
        <dbReference type="WBParaSite" id="BXY_1468800.1"/>
    </source>
</evidence>
<sequence>EDKARLWSEVRAAKWKLIANIKDDERFWWERIY</sequence>
<proteinExistence type="predicted"/>
<accession>A0A1I7SNP8</accession>
<protein>
    <submittedName>
        <fullName evidence="2">Pyridoxamine 5'-phosphate oxidase family protein</fullName>
    </submittedName>
</protein>
<organism evidence="1 2">
    <name type="scientific">Bursaphelenchus xylophilus</name>
    <name type="common">Pinewood nematode worm</name>
    <name type="synonym">Aphelenchoides xylophilus</name>
    <dbReference type="NCBI Taxonomy" id="6326"/>
    <lineage>
        <taxon>Eukaryota</taxon>
        <taxon>Metazoa</taxon>
        <taxon>Ecdysozoa</taxon>
        <taxon>Nematoda</taxon>
        <taxon>Chromadorea</taxon>
        <taxon>Rhabditida</taxon>
        <taxon>Tylenchina</taxon>
        <taxon>Tylenchomorpha</taxon>
        <taxon>Aphelenchoidea</taxon>
        <taxon>Aphelenchoididae</taxon>
        <taxon>Bursaphelenchus</taxon>
    </lineage>
</organism>
<dbReference type="WBParaSite" id="BXY_1468800.1">
    <property type="protein sequence ID" value="BXY_1468800.1"/>
    <property type="gene ID" value="BXY_1468800"/>
</dbReference>